<protein>
    <submittedName>
        <fullName evidence="2">Uncharacterized protein</fullName>
    </submittedName>
</protein>
<gene>
    <name evidence="2" type="ORF">SCLCIDRAFT_30192</name>
</gene>
<dbReference type="EMBL" id="KN822130">
    <property type="protein sequence ID" value="KIM55644.1"/>
    <property type="molecule type" value="Genomic_DNA"/>
</dbReference>
<sequence length="722" mass="79026">MSTPATPCSKPVQPNSPKKPLEQDVPKFLSIGCSQFNIANLAMLYNSAFAPGFGNNERQAAVCALLRHNAHLDGTHFQSRIKGGLHPSYIGFNPNTNDKKTRTLGNQELAEASLRDVFDVVMMQDCLDGGITLMLHCTGVKSTSMKTVDEVTVDLYVTPCKLCETPECLSGDIAVLIQAFCQEFSLPHLQCFNKRCDLEIITPPEDSALASSISVDGPQHLPFPLSPTSSHIQCSAQNPHLFEVPANSNDGMPSVAIRQVKELANKSNSFPFTPQKLQSVRQRQQAEGHSPLRVIEQTPTVELSTHSTPIFLTKPTVLGPTLISISPHTDAVLDRFKMNDEWNLTYEQAANLSQALITDTQGSMGTKLEKLPGGKGALPALVQQASEEYKSLSMEEKKALINEYVPYKERKAFAIEDELTSLQLHTGTETLLYTACGSTDLPLRGVTFATEGLANFMGSMMRVDNQDFVSKMEGFSIRGVKGAAANYQQRVSQVQVIIEGWPERIPFTNLSTASSVLPDLELLLRLWESGGIFWKKLSEAEYEALCHEHDAKLNSGELVEHTRKTRSDKGAKCTRQKTVAQKSNHTFKSSEIVPSDTEDEGTHTPASEDINIEQTNPAETELNNHASQVAHSETGPNNHASQAARSETEPNNHASQVVHSAINQGCTFNPNPPPTLHIPEIDLDLALCNLNQDYSAMWAQHGDGEDGYGIYGLDLGAMSFGN</sequence>
<keyword evidence="3" id="KW-1185">Reference proteome</keyword>
<feature type="compositionally biased region" description="Polar residues" evidence="1">
    <location>
        <begin position="1"/>
        <end position="16"/>
    </location>
</feature>
<dbReference type="AlphaFoldDB" id="A0A0C3DH45"/>
<evidence type="ECO:0000256" key="1">
    <source>
        <dbReference type="SAM" id="MobiDB-lite"/>
    </source>
</evidence>
<dbReference type="HOGENOM" id="CLU_383181_0_0_1"/>
<feature type="region of interest" description="Disordered" evidence="1">
    <location>
        <begin position="1"/>
        <end position="23"/>
    </location>
</feature>
<feature type="region of interest" description="Disordered" evidence="1">
    <location>
        <begin position="560"/>
        <end position="611"/>
    </location>
</feature>
<dbReference type="Proteomes" id="UP000053989">
    <property type="component" value="Unassembled WGS sequence"/>
</dbReference>
<dbReference type="InParanoid" id="A0A0C3DH45"/>
<evidence type="ECO:0000313" key="2">
    <source>
        <dbReference type="EMBL" id="KIM55644.1"/>
    </source>
</evidence>
<feature type="compositionally biased region" description="Basic and acidic residues" evidence="1">
    <location>
        <begin position="560"/>
        <end position="571"/>
    </location>
</feature>
<proteinExistence type="predicted"/>
<evidence type="ECO:0000313" key="3">
    <source>
        <dbReference type="Proteomes" id="UP000053989"/>
    </source>
</evidence>
<reference evidence="3" key="2">
    <citation type="submission" date="2015-01" db="EMBL/GenBank/DDBJ databases">
        <title>Evolutionary Origins and Diversification of the Mycorrhizal Mutualists.</title>
        <authorList>
            <consortium name="DOE Joint Genome Institute"/>
            <consortium name="Mycorrhizal Genomics Consortium"/>
            <person name="Kohler A."/>
            <person name="Kuo A."/>
            <person name="Nagy L.G."/>
            <person name="Floudas D."/>
            <person name="Copeland A."/>
            <person name="Barry K.W."/>
            <person name="Cichocki N."/>
            <person name="Veneault-Fourrey C."/>
            <person name="LaButti K."/>
            <person name="Lindquist E.A."/>
            <person name="Lipzen A."/>
            <person name="Lundell T."/>
            <person name="Morin E."/>
            <person name="Murat C."/>
            <person name="Riley R."/>
            <person name="Ohm R."/>
            <person name="Sun H."/>
            <person name="Tunlid A."/>
            <person name="Henrissat B."/>
            <person name="Grigoriev I.V."/>
            <person name="Hibbett D.S."/>
            <person name="Martin F."/>
        </authorList>
    </citation>
    <scope>NUCLEOTIDE SEQUENCE [LARGE SCALE GENOMIC DNA]</scope>
    <source>
        <strain evidence="3">Foug A</strain>
    </source>
</reference>
<feature type="region of interest" description="Disordered" evidence="1">
    <location>
        <begin position="627"/>
        <end position="655"/>
    </location>
</feature>
<reference evidence="2 3" key="1">
    <citation type="submission" date="2014-04" db="EMBL/GenBank/DDBJ databases">
        <authorList>
            <consortium name="DOE Joint Genome Institute"/>
            <person name="Kuo A."/>
            <person name="Kohler A."/>
            <person name="Nagy L.G."/>
            <person name="Floudas D."/>
            <person name="Copeland A."/>
            <person name="Barry K.W."/>
            <person name="Cichocki N."/>
            <person name="Veneault-Fourrey C."/>
            <person name="LaButti K."/>
            <person name="Lindquist E.A."/>
            <person name="Lipzen A."/>
            <person name="Lundell T."/>
            <person name="Morin E."/>
            <person name="Murat C."/>
            <person name="Sun H."/>
            <person name="Tunlid A."/>
            <person name="Henrissat B."/>
            <person name="Grigoriev I.V."/>
            <person name="Hibbett D.S."/>
            <person name="Martin F."/>
            <person name="Nordberg H.P."/>
            <person name="Cantor M.N."/>
            <person name="Hua S.X."/>
        </authorList>
    </citation>
    <scope>NUCLEOTIDE SEQUENCE [LARGE SCALE GENOMIC DNA]</scope>
    <source>
        <strain evidence="2 3">Foug A</strain>
    </source>
</reference>
<dbReference type="OrthoDB" id="2685591at2759"/>
<name>A0A0C3DH45_9AGAM</name>
<accession>A0A0C3DH45</accession>
<feature type="compositionally biased region" description="Polar residues" evidence="1">
    <location>
        <begin position="576"/>
        <end position="589"/>
    </location>
</feature>
<organism evidence="2 3">
    <name type="scientific">Scleroderma citrinum Foug A</name>
    <dbReference type="NCBI Taxonomy" id="1036808"/>
    <lineage>
        <taxon>Eukaryota</taxon>
        <taxon>Fungi</taxon>
        <taxon>Dikarya</taxon>
        <taxon>Basidiomycota</taxon>
        <taxon>Agaricomycotina</taxon>
        <taxon>Agaricomycetes</taxon>
        <taxon>Agaricomycetidae</taxon>
        <taxon>Boletales</taxon>
        <taxon>Sclerodermatineae</taxon>
        <taxon>Sclerodermataceae</taxon>
        <taxon>Scleroderma</taxon>
    </lineage>
</organism>